<name>A0ABQ9F944_TEGGR</name>
<reference evidence="2 3" key="1">
    <citation type="submission" date="2022-12" db="EMBL/GenBank/DDBJ databases">
        <title>Chromosome-level genome of Tegillarca granosa.</title>
        <authorList>
            <person name="Kim J."/>
        </authorList>
    </citation>
    <scope>NUCLEOTIDE SEQUENCE [LARGE SCALE GENOMIC DNA]</scope>
    <source>
        <strain evidence="2">Teg-2019</strain>
        <tissue evidence="2">Adductor muscle</tissue>
    </source>
</reference>
<proteinExistence type="predicted"/>
<dbReference type="Proteomes" id="UP001217089">
    <property type="component" value="Unassembled WGS sequence"/>
</dbReference>
<protein>
    <submittedName>
        <fullName evidence="2">Uncharacterized protein</fullName>
    </submittedName>
</protein>
<evidence type="ECO:0000313" key="2">
    <source>
        <dbReference type="EMBL" id="KAJ8313867.1"/>
    </source>
</evidence>
<organism evidence="2 3">
    <name type="scientific">Tegillarca granosa</name>
    <name type="common">Malaysian cockle</name>
    <name type="synonym">Anadara granosa</name>
    <dbReference type="NCBI Taxonomy" id="220873"/>
    <lineage>
        <taxon>Eukaryota</taxon>
        <taxon>Metazoa</taxon>
        <taxon>Spiralia</taxon>
        <taxon>Lophotrochozoa</taxon>
        <taxon>Mollusca</taxon>
        <taxon>Bivalvia</taxon>
        <taxon>Autobranchia</taxon>
        <taxon>Pteriomorphia</taxon>
        <taxon>Arcoida</taxon>
        <taxon>Arcoidea</taxon>
        <taxon>Arcidae</taxon>
        <taxon>Tegillarca</taxon>
    </lineage>
</organism>
<gene>
    <name evidence="2" type="ORF">KUTeg_008428</name>
</gene>
<sequence>MTMDFTRMPVPHGFPQHMPSGDMGRPENMMNPNMLQQEHFSQVEGLYTGGATSTDADYREIHSVLVDQGDRFGVSTVCFDDRQELLWMGNQGVY</sequence>
<evidence type="ECO:0000313" key="3">
    <source>
        <dbReference type="Proteomes" id="UP001217089"/>
    </source>
</evidence>
<evidence type="ECO:0000256" key="1">
    <source>
        <dbReference type="SAM" id="MobiDB-lite"/>
    </source>
</evidence>
<feature type="region of interest" description="Disordered" evidence="1">
    <location>
        <begin position="1"/>
        <end position="31"/>
    </location>
</feature>
<dbReference type="EMBL" id="JARBDR010000342">
    <property type="protein sequence ID" value="KAJ8313867.1"/>
    <property type="molecule type" value="Genomic_DNA"/>
</dbReference>
<keyword evidence="3" id="KW-1185">Reference proteome</keyword>
<comment type="caution">
    <text evidence="2">The sequence shown here is derived from an EMBL/GenBank/DDBJ whole genome shotgun (WGS) entry which is preliminary data.</text>
</comment>
<accession>A0ABQ9F944</accession>